<evidence type="ECO:0000313" key="5">
    <source>
        <dbReference type="Proteomes" id="UP000184476"/>
    </source>
</evidence>
<evidence type="ECO:0000256" key="2">
    <source>
        <dbReference type="SAM" id="Phobius"/>
    </source>
</evidence>
<feature type="signal peptide" evidence="3">
    <location>
        <begin position="1"/>
        <end position="23"/>
    </location>
</feature>
<proteinExistence type="predicted"/>
<gene>
    <name evidence="4" type="ORF">SAMN05444392_1277</name>
</gene>
<dbReference type="Proteomes" id="UP000184476">
    <property type="component" value="Unassembled WGS sequence"/>
</dbReference>
<name>A0A1M5BMW8_9BACL</name>
<dbReference type="OrthoDB" id="10019752at2"/>
<evidence type="ECO:0000313" key="4">
    <source>
        <dbReference type="EMBL" id="SHF43745.1"/>
    </source>
</evidence>
<keyword evidence="3" id="KW-0732">Signal</keyword>
<keyword evidence="5" id="KW-1185">Reference proteome</keyword>
<evidence type="ECO:0000256" key="1">
    <source>
        <dbReference type="SAM" id="Coils"/>
    </source>
</evidence>
<dbReference type="EMBL" id="FQVL01000027">
    <property type="protein sequence ID" value="SHF43745.1"/>
    <property type="molecule type" value="Genomic_DNA"/>
</dbReference>
<feature type="transmembrane region" description="Helical" evidence="2">
    <location>
        <begin position="84"/>
        <end position="104"/>
    </location>
</feature>
<dbReference type="PROSITE" id="PS51257">
    <property type="entry name" value="PROKAR_LIPOPROTEIN"/>
    <property type="match status" value="1"/>
</dbReference>
<feature type="chain" id="PRO_5012409234" evidence="3">
    <location>
        <begin position="24"/>
        <end position="304"/>
    </location>
</feature>
<keyword evidence="1" id="KW-0175">Coiled coil</keyword>
<evidence type="ECO:0000256" key="3">
    <source>
        <dbReference type="SAM" id="SignalP"/>
    </source>
</evidence>
<dbReference type="AlphaFoldDB" id="A0A1M5BMW8"/>
<keyword evidence="2" id="KW-1133">Transmembrane helix</keyword>
<reference evidence="4 5" key="1">
    <citation type="submission" date="2016-11" db="EMBL/GenBank/DDBJ databases">
        <authorList>
            <person name="Jaros S."/>
            <person name="Januszkiewicz K."/>
            <person name="Wedrychowicz H."/>
        </authorList>
    </citation>
    <scope>NUCLEOTIDE SEQUENCE [LARGE SCALE GENOMIC DNA]</scope>
    <source>
        <strain evidence="4 5">DSM 44666</strain>
    </source>
</reference>
<dbReference type="STRING" id="112248.SAMN05444392_1277"/>
<feature type="coiled-coil region" evidence="1">
    <location>
        <begin position="118"/>
        <end position="167"/>
    </location>
</feature>
<keyword evidence="2" id="KW-0812">Transmembrane</keyword>
<feature type="coiled-coil region" evidence="1">
    <location>
        <begin position="31"/>
        <end position="68"/>
    </location>
</feature>
<accession>A0A1M5BMW8</accession>
<organism evidence="4 5">
    <name type="scientific">Seinonella peptonophila</name>
    <dbReference type="NCBI Taxonomy" id="112248"/>
    <lineage>
        <taxon>Bacteria</taxon>
        <taxon>Bacillati</taxon>
        <taxon>Bacillota</taxon>
        <taxon>Bacilli</taxon>
        <taxon>Bacillales</taxon>
        <taxon>Thermoactinomycetaceae</taxon>
        <taxon>Seinonella</taxon>
    </lineage>
</organism>
<keyword evidence="2" id="KW-0472">Membrane</keyword>
<sequence>MNKYYLFPLFIILACFSPTYMFANPLPDAQVQKLNEELEQVKGENKVYKDMSEEIKNYREYLQKETDKLRDTVQKERESLYSQFNFFITFLGIAMTVAIAVFSYQFMQTRKELMQSIIEETKEKALDYQNRLNQIQTHYEDQLKNKLEELTQQTKEIKALQKAMQHELNLSLSEIYITASIHEIARIKTLEKEHLVKRGIHTDHLHFLSYNLEKIKPLLQTNIVDILVFSCEPDTIDDLFLLIEYLHQEKLEIPLVVYTYQLGKRFDKQELFQINQYPFAVISNAPVTLIGHISQLAQTFSVAK</sequence>
<protein>
    <submittedName>
        <fullName evidence="4">Uncharacterized protein</fullName>
    </submittedName>
</protein>
<dbReference type="RefSeq" id="WP_073158741.1">
    <property type="nucleotide sequence ID" value="NZ_FQVL01000027.1"/>
</dbReference>